<dbReference type="OrthoDB" id="2676123at2759"/>
<feature type="compositionally biased region" description="Low complexity" evidence="1">
    <location>
        <begin position="288"/>
        <end position="342"/>
    </location>
</feature>
<proteinExistence type="predicted"/>
<dbReference type="OMA" id="LYHPLGP"/>
<name>A8N6M7_COPC7</name>
<feature type="compositionally biased region" description="Polar residues" evidence="1">
    <location>
        <begin position="348"/>
        <end position="357"/>
    </location>
</feature>
<accession>A8N6M7</accession>
<dbReference type="InParanoid" id="A8N6M7"/>
<evidence type="ECO:0000313" key="3">
    <source>
        <dbReference type="Proteomes" id="UP000001861"/>
    </source>
</evidence>
<dbReference type="Proteomes" id="UP000001861">
    <property type="component" value="Unassembled WGS sequence"/>
</dbReference>
<sequence length="371" mass="39252">MTAIATTIQPDALRPTTSTIRRKPLITYKSPSGPNFGPFIQPFPRRSVSSPSSSSSTSSSSPTPPKQSVLSTNSHHLQYRPHPPNLYDPNLPLYHPNGRLALSLPPLNAANYGLPILQVETSPSASSSSISPAGPNAAESGVNSIQRSRSGRIIRAASNPLIQRADSAELSVPGISSIAAVAAREIKDKASCGSGAEAKEKASPKKRRFGGKRKRKSPEDADATYPAKRTRAPRGGAHSAAADDDHDGDSAMHGGNSGSDNDAFEAPIIRTTRSRTNAKRRDISETPSSDNNTTVPVTTSSSLPPTARIVEEVNSTQTEEQQTSSEPVQEPQPQESVAPPVVTDTKPDTNITDSTESPPVEKEEGELSDDS</sequence>
<dbReference type="EMBL" id="AACS02000003">
    <property type="protein sequence ID" value="EAU91363.1"/>
    <property type="molecule type" value="Genomic_DNA"/>
</dbReference>
<organism evidence="2 3">
    <name type="scientific">Coprinopsis cinerea (strain Okayama-7 / 130 / ATCC MYA-4618 / FGSC 9003)</name>
    <name type="common">Inky cap fungus</name>
    <name type="synonym">Hormographiella aspergillata</name>
    <dbReference type="NCBI Taxonomy" id="240176"/>
    <lineage>
        <taxon>Eukaryota</taxon>
        <taxon>Fungi</taxon>
        <taxon>Dikarya</taxon>
        <taxon>Basidiomycota</taxon>
        <taxon>Agaricomycotina</taxon>
        <taxon>Agaricomycetes</taxon>
        <taxon>Agaricomycetidae</taxon>
        <taxon>Agaricales</taxon>
        <taxon>Agaricineae</taxon>
        <taxon>Psathyrellaceae</taxon>
        <taxon>Coprinopsis</taxon>
    </lineage>
</organism>
<keyword evidence="3" id="KW-1185">Reference proteome</keyword>
<evidence type="ECO:0000256" key="1">
    <source>
        <dbReference type="SAM" id="MobiDB-lite"/>
    </source>
</evidence>
<dbReference type="eggNOG" id="ENOG502RCC6">
    <property type="taxonomic scope" value="Eukaryota"/>
</dbReference>
<feature type="compositionally biased region" description="Basic residues" evidence="1">
    <location>
        <begin position="204"/>
        <end position="216"/>
    </location>
</feature>
<protein>
    <submittedName>
        <fullName evidence="2">Uncharacterized protein</fullName>
    </submittedName>
</protein>
<dbReference type="VEuPathDB" id="FungiDB:CC1G_07398"/>
<evidence type="ECO:0000313" key="2">
    <source>
        <dbReference type="EMBL" id="EAU91363.1"/>
    </source>
</evidence>
<dbReference type="KEGG" id="cci:CC1G_07398"/>
<feature type="region of interest" description="Disordered" evidence="1">
    <location>
        <begin position="1"/>
        <end position="90"/>
    </location>
</feature>
<comment type="caution">
    <text evidence="2">The sequence shown here is derived from an EMBL/GenBank/DDBJ whole genome shotgun (WGS) entry which is preliminary data.</text>
</comment>
<gene>
    <name evidence="2" type="ORF">CC1G_07398</name>
</gene>
<reference evidence="2 3" key="1">
    <citation type="journal article" date="2010" name="Proc. Natl. Acad. Sci. U.S.A.">
        <title>Insights into evolution of multicellular fungi from the assembled chromosomes of the mushroom Coprinopsis cinerea (Coprinus cinereus).</title>
        <authorList>
            <person name="Stajich J.E."/>
            <person name="Wilke S.K."/>
            <person name="Ahren D."/>
            <person name="Au C.H."/>
            <person name="Birren B.W."/>
            <person name="Borodovsky M."/>
            <person name="Burns C."/>
            <person name="Canback B."/>
            <person name="Casselton L.A."/>
            <person name="Cheng C.K."/>
            <person name="Deng J."/>
            <person name="Dietrich F.S."/>
            <person name="Fargo D.C."/>
            <person name="Farman M.L."/>
            <person name="Gathman A.C."/>
            <person name="Goldberg J."/>
            <person name="Guigo R."/>
            <person name="Hoegger P.J."/>
            <person name="Hooker J.B."/>
            <person name="Huggins A."/>
            <person name="James T.Y."/>
            <person name="Kamada T."/>
            <person name="Kilaru S."/>
            <person name="Kodira C."/>
            <person name="Kues U."/>
            <person name="Kupfer D."/>
            <person name="Kwan H.S."/>
            <person name="Lomsadze A."/>
            <person name="Li W."/>
            <person name="Lilly W.W."/>
            <person name="Ma L.J."/>
            <person name="Mackey A.J."/>
            <person name="Manning G."/>
            <person name="Martin F."/>
            <person name="Muraguchi H."/>
            <person name="Natvig D.O."/>
            <person name="Palmerini H."/>
            <person name="Ramesh M.A."/>
            <person name="Rehmeyer C.J."/>
            <person name="Roe B.A."/>
            <person name="Shenoy N."/>
            <person name="Stanke M."/>
            <person name="Ter-Hovhannisyan V."/>
            <person name="Tunlid A."/>
            <person name="Velagapudi R."/>
            <person name="Vision T.J."/>
            <person name="Zeng Q."/>
            <person name="Zolan M.E."/>
            <person name="Pukkila P.J."/>
        </authorList>
    </citation>
    <scope>NUCLEOTIDE SEQUENCE [LARGE SCALE GENOMIC DNA]</scope>
    <source>
        <strain evidence="3">Okayama-7 / 130 / ATCC MYA-4618 / FGSC 9003</strain>
    </source>
</reference>
<dbReference type="GeneID" id="6006925"/>
<feature type="region of interest" description="Disordered" evidence="1">
    <location>
        <begin position="190"/>
        <end position="371"/>
    </location>
</feature>
<dbReference type="RefSeq" id="XP_001830483.1">
    <property type="nucleotide sequence ID" value="XM_001830431.1"/>
</dbReference>
<dbReference type="AlphaFoldDB" id="A8N6M7"/>
<dbReference type="STRING" id="240176.A8N6M7"/>
<feature type="compositionally biased region" description="Low complexity" evidence="1">
    <location>
        <begin position="49"/>
        <end position="61"/>
    </location>
</feature>
<feature type="region of interest" description="Disordered" evidence="1">
    <location>
        <begin position="122"/>
        <end position="149"/>
    </location>
</feature>
<feature type="compositionally biased region" description="Polar residues" evidence="1">
    <location>
        <begin position="1"/>
        <end position="19"/>
    </location>
</feature>
<feature type="compositionally biased region" description="Polar residues" evidence="1">
    <location>
        <begin position="66"/>
        <end position="76"/>
    </location>
</feature>